<dbReference type="PANTHER" id="PTHR34108">
    <property type="entry name" value="SEPTUM SITE-DETERMINING PROTEIN MINC"/>
    <property type="match status" value="1"/>
</dbReference>
<proteinExistence type="inferred from homology"/>
<dbReference type="Gene3D" id="3.30.160.540">
    <property type="match status" value="1"/>
</dbReference>
<dbReference type="InterPro" id="IPR016098">
    <property type="entry name" value="CAP/MinC_C"/>
</dbReference>
<comment type="subunit">
    <text evidence="5 6">Interacts with MinD and FtsZ.</text>
</comment>
<dbReference type="InterPro" id="IPR013033">
    <property type="entry name" value="MinC"/>
</dbReference>
<reference evidence="9 10" key="1">
    <citation type="submission" date="2018-03" db="EMBL/GenBank/DDBJ databases">
        <title>Bacillus urumqiensis sp. nov., a moderately haloalkaliphilic bacterium isolated from a salt lake.</title>
        <authorList>
            <person name="Zhao B."/>
            <person name="Liao Z."/>
        </authorList>
    </citation>
    <scope>NUCLEOTIDE SEQUENCE [LARGE SCALE GENOMIC DNA]</scope>
    <source>
        <strain evidence="9 10">BZ-SZ-XJ18</strain>
    </source>
</reference>
<dbReference type="GO" id="GO:0000902">
    <property type="term" value="P:cell morphogenesis"/>
    <property type="evidence" value="ECO:0007669"/>
    <property type="project" value="InterPro"/>
</dbReference>
<keyword evidence="4 6" id="KW-0131">Cell cycle</keyword>
<dbReference type="InterPro" id="IPR036145">
    <property type="entry name" value="MinC_C_sf"/>
</dbReference>
<dbReference type="InterPro" id="IPR005526">
    <property type="entry name" value="Septum_form_inhib_MinC_C"/>
</dbReference>
<protein>
    <recommendedName>
        <fullName evidence="6">Probable septum site-determining protein MinC</fullName>
    </recommendedName>
</protein>
<evidence type="ECO:0000259" key="8">
    <source>
        <dbReference type="Pfam" id="PF22642"/>
    </source>
</evidence>
<organism evidence="9 10">
    <name type="scientific">Alkalicoccus urumqiensis</name>
    <name type="common">Bacillus urumqiensis</name>
    <dbReference type="NCBI Taxonomy" id="1548213"/>
    <lineage>
        <taxon>Bacteria</taxon>
        <taxon>Bacillati</taxon>
        <taxon>Bacillota</taxon>
        <taxon>Bacilli</taxon>
        <taxon>Bacillales</taxon>
        <taxon>Bacillaceae</taxon>
        <taxon>Alkalicoccus</taxon>
    </lineage>
</organism>
<keyword evidence="10" id="KW-1185">Reference proteome</keyword>
<feature type="domain" description="Septum formation inhibitor MinC C-terminal" evidence="7">
    <location>
        <begin position="110"/>
        <end position="199"/>
    </location>
</feature>
<dbReference type="RefSeq" id="WP_105959747.1">
    <property type="nucleotide sequence ID" value="NZ_PVNS01000011.1"/>
</dbReference>
<dbReference type="GO" id="GO:0000917">
    <property type="term" value="P:division septum assembly"/>
    <property type="evidence" value="ECO:0007669"/>
    <property type="project" value="UniProtKB-KW"/>
</dbReference>
<evidence type="ECO:0000256" key="6">
    <source>
        <dbReference type="HAMAP-Rule" id="MF_00267"/>
    </source>
</evidence>
<evidence type="ECO:0000256" key="2">
    <source>
        <dbReference type="ARBA" id="ARBA00022618"/>
    </source>
</evidence>
<evidence type="ECO:0000256" key="3">
    <source>
        <dbReference type="ARBA" id="ARBA00023210"/>
    </source>
</evidence>
<feature type="domain" description="Septum site-determining protein MinC N-terminal" evidence="8">
    <location>
        <begin position="9"/>
        <end position="81"/>
    </location>
</feature>
<dbReference type="InterPro" id="IPR055219">
    <property type="entry name" value="MinC_N_1"/>
</dbReference>
<keyword evidence="2 6" id="KW-0132">Cell division</keyword>
<dbReference type="EMBL" id="PVNS01000011">
    <property type="protein sequence ID" value="PRO64892.1"/>
    <property type="molecule type" value="Genomic_DNA"/>
</dbReference>
<dbReference type="OrthoDB" id="9790810at2"/>
<keyword evidence="3 6" id="KW-0717">Septation</keyword>
<dbReference type="Pfam" id="PF22642">
    <property type="entry name" value="MinC_N_1"/>
    <property type="match status" value="1"/>
</dbReference>
<dbReference type="GO" id="GO:1901891">
    <property type="term" value="P:regulation of cell septum assembly"/>
    <property type="evidence" value="ECO:0007669"/>
    <property type="project" value="InterPro"/>
</dbReference>
<gene>
    <name evidence="6" type="primary">minC</name>
    <name evidence="9" type="ORF">C6I21_12150</name>
</gene>
<evidence type="ECO:0000256" key="4">
    <source>
        <dbReference type="ARBA" id="ARBA00023306"/>
    </source>
</evidence>
<dbReference type="Proteomes" id="UP000243650">
    <property type="component" value="Unassembled WGS sequence"/>
</dbReference>
<evidence type="ECO:0000313" key="10">
    <source>
        <dbReference type="Proteomes" id="UP000243650"/>
    </source>
</evidence>
<sequence length="225" mass="25430">MPRQTQHYVTLKGTKEGLRLRFDDECSYSMLIDELKRRLEEQKDQLSSPSREKLQVIVDTGRRFLTDQQKQEIESLHESYHIQVARFQSEVISIEEAEAKQKASKVTRLAKVIRSGQVQEMDGDVLLIGDVNPGAVLKATGSIFILGSLKGTAHAGVEGNIRAVISASFMDPAQLRIAHIVREPPEEEEWRGMFECALVDDTGELILDRAQNLGSRRPELMDEDR</sequence>
<evidence type="ECO:0000256" key="5">
    <source>
        <dbReference type="ARBA" id="ARBA00046874"/>
    </source>
</evidence>
<evidence type="ECO:0000313" key="9">
    <source>
        <dbReference type="EMBL" id="PRO64892.1"/>
    </source>
</evidence>
<comment type="function">
    <text evidence="6">Cell division inhibitor that blocks the formation of polar Z ring septums. Rapidly oscillates between the poles of the cell to destabilize FtsZ filaments that have formed before they mature into polar Z rings. Prevents FtsZ polymerization.</text>
</comment>
<dbReference type="SUPFAM" id="SSF63848">
    <property type="entry name" value="Cell-division inhibitor MinC, C-terminal domain"/>
    <property type="match status" value="1"/>
</dbReference>
<dbReference type="Gene3D" id="2.160.20.70">
    <property type="match status" value="1"/>
</dbReference>
<dbReference type="PANTHER" id="PTHR34108:SF1">
    <property type="entry name" value="SEPTUM SITE-DETERMINING PROTEIN MINC"/>
    <property type="match status" value="1"/>
</dbReference>
<comment type="similarity">
    <text evidence="1 6">Belongs to the MinC family.</text>
</comment>
<name>A0A2P6MF10_ALKUR</name>
<dbReference type="HAMAP" id="MF_00267">
    <property type="entry name" value="MinC"/>
    <property type="match status" value="1"/>
</dbReference>
<accession>A0A2P6MF10</accession>
<comment type="caution">
    <text evidence="9">The sequence shown here is derived from an EMBL/GenBank/DDBJ whole genome shotgun (WGS) entry which is preliminary data.</text>
</comment>
<dbReference type="Pfam" id="PF03775">
    <property type="entry name" value="MinC_C"/>
    <property type="match status" value="1"/>
</dbReference>
<evidence type="ECO:0000256" key="1">
    <source>
        <dbReference type="ARBA" id="ARBA00006291"/>
    </source>
</evidence>
<dbReference type="AlphaFoldDB" id="A0A2P6MF10"/>
<evidence type="ECO:0000259" key="7">
    <source>
        <dbReference type="Pfam" id="PF03775"/>
    </source>
</evidence>